<feature type="region of interest" description="Disordered" evidence="1">
    <location>
        <begin position="54"/>
        <end position="73"/>
    </location>
</feature>
<feature type="region of interest" description="Disordered" evidence="1">
    <location>
        <begin position="124"/>
        <end position="151"/>
    </location>
</feature>
<dbReference type="WBParaSite" id="SPAL_0000766900.1">
    <property type="protein sequence ID" value="SPAL_0000766900.1"/>
    <property type="gene ID" value="SPAL_0000766900"/>
</dbReference>
<sequence length="151" mass="17786">MPPSRQQVFASIFEKLKWTNDPSQKEEDLLTTMQASAQHIIFILLITFVTDNRADNSSNNQDDQVFEDKNDENKENTQVKKVIEVLFKTEDDTDHETIIWDLLFGDNEEFVVEELDVNDDKNINNEEEESAEDDTYQEEYVEDENDIRLFN</sequence>
<proteinExistence type="predicted"/>
<evidence type="ECO:0000313" key="2">
    <source>
        <dbReference type="Proteomes" id="UP000046392"/>
    </source>
</evidence>
<keyword evidence="2" id="KW-1185">Reference proteome</keyword>
<evidence type="ECO:0000313" key="3">
    <source>
        <dbReference type="WBParaSite" id="SPAL_0000766900.1"/>
    </source>
</evidence>
<dbReference type="AlphaFoldDB" id="A0A0N5BP43"/>
<protein>
    <submittedName>
        <fullName evidence="3">Uncharacterized protein</fullName>
    </submittedName>
</protein>
<accession>A0A0N5BP43</accession>
<feature type="compositionally biased region" description="Acidic residues" evidence="1">
    <location>
        <begin position="125"/>
        <end position="145"/>
    </location>
</feature>
<name>A0A0N5BP43_STREA</name>
<evidence type="ECO:0000256" key="1">
    <source>
        <dbReference type="SAM" id="MobiDB-lite"/>
    </source>
</evidence>
<dbReference type="Proteomes" id="UP000046392">
    <property type="component" value="Unplaced"/>
</dbReference>
<organism evidence="2 3">
    <name type="scientific">Strongyloides papillosus</name>
    <name type="common">Intestinal threadworm</name>
    <dbReference type="NCBI Taxonomy" id="174720"/>
    <lineage>
        <taxon>Eukaryota</taxon>
        <taxon>Metazoa</taxon>
        <taxon>Ecdysozoa</taxon>
        <taxon>Nematoda</taxon>
        <taxon>Chromadorea</taxon>
        <taxon>Rhabditida</taxon>
        <taxon>Tylenchina</taxon>
        <taxon>Panagrolaimomorpha</taxon>
        <taxon>Strongyloidoidea</taxon>
        <taxon>Strongyloididae</taxon>
        <taxon>Strongyloides</taxon>
    </lineage>
</organism>
<reference evidence="3" key="1">
    <citation type="submission" date="2017-02" db="UniProtKB">
        <authorList>
            <consortium name="WormBaseParasite"/>
        </authorList>
    </citation>
    <scope>IDENTIFICATION</scope>
</reference>